<dbReference type="PANTHER" id="PTHR43472">
    <property type="entry name" value="PHOSPHORIBOSYLAMINE--GLYCINE LIGASE"/>
    <property type="match status" value="1"/>
</dbReference>
<evidence type="ECO:0000313" key="13">
    <source>
        <dbReference type="EMBL" id="OKS89567.1"/>
    </source>
</evidence>
<dbReference type="InterPro" id="IPR020560">
    <property type="entry name" value="PRibGlycinamide_synth_C-dom"/>
</dbReference>
<feature type="domain" description="ATP-grasp" evidence="12">
    <location>
        <begin position="111"/>
        <end position="319"/>
    </location>
</feature>
<dbReference type="SUPFAM" id="SSF56059">
    <property type="entry name" value="Glutathione synthetase ATP-binding domain-like"/>
    <property type="match status" value="1"/>
</dbReference>
<dbReference type="SUPFAM" id="SSF51246">
    <property type="entry name" value="Rudiment single hybrid motif"/>
    <property type="match status" value="1"/>
</dbReference>
<comment type="caution">
    <text evidence="13">The sequence shown here is derived from an EMBL/GenBank/DDBJ whole genome shotgun (WGS) entry which is preliminary data.</text>
</comment>
<evidence type="ECO:0000256" key="10">
    <source>
        <dbReference type="HAMAP-Rule" id="MF_00138"/>
    </source>
</evidence>
<dbReference type="RefSeq" id="WP_074492696.1">
    <property type="nucleotide sequence ID" value="NZ_FPAM01000003.1"/>
</dbReference>
<dbReference type="InterPro" id="IPR013815">
    <property type="entry name" value="ATP_grasp_subdomain_1"/>
</dbReference>
<evidence type="ECO:0000256" key="8">
    <source>
        <dbReference type="ARBA" id="ARBA00042242"/>
    </source>
</evidence>
<dbReference type="InterPro" id="IPR037123">
    <property type="entry name" value="PRibGlycinamide_synth_C_sf"/>
</dbReference>
<dbReference type="Gene3D" id="3.30.470.20">
    <property type="entry name" value="ATP-grasp fold, B domain"/>
    <property type="match status" value="1"/>
</dbReference>
<dbReference type="Proteomes" id="UP000186720">
    <property type="component" value="Unassembled WGS sequence"/>
</dbReference>
<evidence type="ECO:0000259" key="12">
    <source>
        <dbReference type="PROSITE" id="PS50975"/>
    </source>
</evidence>
<dbReference type="EMBL" id="MPPL01000001">
    <property type="protein sequence ID" value="OKS89567.1"/>
    <property type="molecule type" value="Genomic_DNA"/>
</dbReference>
<evidence type="ECO:0000256" key="6">
    <source>
        <dbReference type="ARBA" id="ARBA00022840"/>
    </source>
</evidence>
<dbReference type="UniPathway" id="UPA00074">
    <property type="reaction ID" value="UER00125"/>
</dbReference>
<dbReference type="GO" id="GO:0005524">
    <property type="term" value="F:ATP binding"/>
    <property type="evidence" value="ECO:0007669"/>
    <property type="project" value="UniProtKB-UniRule"/>
</dbReference>
<dbReference type="InterPro" id="IPR011761">
    <property type="entry name" value="ATP-grasp"/>
</dbReference>
<dbReference type="STRING" id="1302689.RG47T_5051"/>
<accession>A0A1Q6A6D2</accession>
<dbReference type="SMART" id="SM01210">
    <property type="entry name" value="GARS_C"/>
    <property type="match status" value="1"/>
</dbReference>
<dbReference type="GO" id="GO:0006189">
    <property type="term" value="P:'de novo' IMP biosynthetic process"/>
    <property type="evidence" value="ECO:0007669"/>
    <property type="project" value="UniProtKB-UniRule"/>
</dbReference>
<dbReference type="InterPro" id="IPR011054">
    <property type="entry name" value="Rudment_hybrid_motif"/>
</dbReference>
<dbReference type="EC" id="6.3.4.13" evidence="2 10"/>
<dbReference type="Gene3D" id="3.40.50.20">
    <property type="match status" value="1"/>
</dbReference>
<dbReference type="SUPFAM" id="SSF52440">
    <property type="entry name" value="PreATP-grasp domain"/>
    <property type="match status" value="1"/>
</dbReference>
<protein>
    <recommendedName>
        <fullName evidence="2 10">Phosphoribosylamine--glycine ligase</fullName>
        <ecNumber evidence="2 10">6.3.4.13</ecNumber>
    </recommendedName>
    <alternativeName>
        <fullName evidence="10">GARS</fullName>
    </alternativeName>
    <alternativeName>
        <fullName evidence="8 10">Glycinamide ribonucleotide synthetase</fullName>
    </alternativeName>
    <alternativeName>
        <fullName evidence="9 10">Phosphoribosylglycinamide synthetase</fullName>
    </alternativeName>
</protein>
<comment type="similarity">
    <text evidence="7 10">Belongs to the GARS family.</text>
</comment>
<keyword evidence="5 10" id="KW-0658">Purine biosynthesis</keyword>
<dbReference type="InterPro" id="IPR016185">
    <property type="entry name" value="PreATP-grasp_dom_sf"/>
</dbReference>
<dbReference type="Gene3D" id="3.90.600.10">
    <property type="entry name" value="Phosphoribosylglycinamide synthetase, C-terminal domain"/>
    <property type="match status" value="1"/>
</dbReference>
<dbReference type="PANTHER" id="PTHR43472:SF1">
    <property type="entry name" value="PHOSPHORIBOSYLAMINE--GLYCINE LIGASE, CHLOROPLASTIC"/>
    <property type="match status" value="1"/>
</dbReference>
<dbReference type="GO" id="GO:0046872">
    <property type="term" value="F:metal ion binding"/>
    <property type="evidence" value="ECO:0007669"/>
    <property type="project" value="InterPro"/>
</dbReference>
<comment type="catalytic activity">
    <reaction evidence="10">
        <text>5-phospho-beta-D-ribosylamine + glycine + ATP = N(1)-(5-phospho-beta-D-ribosyl)glycinamide + ADP + phosphate + H(+)</text>
        <dbReference type="Rhea" id="RHEA:17453"/>
        <dbReference type="ChEBI" id="CHEBI:15378"/>
        <dbReference type="ChEBI" id="CHEBI:30616"/>
        <dbReference type="ChEBI" id="CHEBI:43474"/>
        <dbReference type="ChEBI" id="CHEBI:57305"/>
        <dbReference type="ChEBI" id="CHEBI:58681"/>
        <dbReference type="ChEBI" id="CHEBI:143788"/>
        <dbReference type="ChEBI" id="CHEBI:456216"/>
        <dbReference type="EC" id="6.3.4.13"/>
    </reaction>
</comment>
<keyword evidence="4 11" id="KW-0547">Nucleotide-binding</keyword>
<dbReference type="InterPro" id="IPR020562">
    <property type="entry name" value="PRibGlycinamide_synth_N"/>
</dbReference>
<dbReference type="NCBIfam" id="TIGR00877">
    <property type="entry name" value="purD"/>
    <property type="match status" value="1"/>
</dbReference>
<dbReference type="Gene3D" id="3.30.1490.20">
    <property type="entry name" value="ATP-grasp fold, A domain"/>
    <property type="match status" value="1"/>
</dbReference>
<keyword evidence="6 11" id="KW-0067">ATP-binding</keyword>
<dbReference type="Pfam" id="PF01071">
    <property type="entry name" value="GARS_A"/>
    <property type="match status" value="1"/>
</dbReference>
<dbReference type="InterPro" id="IPR000115">
    <property type="entry name" value="PRibGlycinamide_synth"/>
</dbReference>
<proteinExistence type="inferred from homology"/>
<dbReference type="OrthoDB" id="9807240at2"/>
<evidence type="ECO:0000313" key="14">
    <source>
        <dbReference type="Proteomes" id="UP000186720"/>
    </source>
</evidence>
<reference evidence="13 14" key="1">
    <citation type="submission" date="2016-11" db="EMBL/GenBank/DDBJ databases">
        <title>Whole Genome Sequencing of Mucilaginibacter polytrichastri RG4-7(T) isolated from the moss sample.</title>
        <authorList>
            <person name="Li Y."/>
        </authorList>
    </citation>
    <scope>NUCLEOTIDE SEQUENCE [LARGE SCALE GENOMIC DNA]</scope>
    <source>
        <strain evidence="13 14">RG4-7</strain>
    </source>
</reference>
<name>A0A1Q6A6D2_9SPHI</name>
<dbReference type="Pfam" id="PF02844">
    <property type="entry name" value="GARS_N"/>
    <property type="match status" value="1"/>
</dbReference>
<dbReference type="AlphaFoldDB" id="A0A1Q6A6D2"/>
<dbReference type="GO" id="GO:0009113">
    <property type="term" value="P:purine nucleobase biosynthetic process"/>
    <property type="evidence" value="ECO:0007669"/>
    <property type="project" value="InterPro"/>
</dbReference>
<dbReference type="HAMAP" id="MF_00138">
    <property type="entry name" value="GARS"/>
    <property type="match status" value="1"/>
</dbReference>
<dbReference type="SMART" id="SM01209">
    <property type="entry name" value="GARS_A"/>
    <property type="match status" value="1"/>
</dbReference>
<evidence type="ECO:0000256" key="1">
    <source>
        <dbReference type="ARBA" id="ARBA00005174"/>
    </source>
</evidence>
<dbReference type="InterPro" id="IPR020561">
    <property type="entry name" value="PRibGlycinamid_synth_ATP-grasp"/>
</dbReference>
<evidence type="ECO:0000256" key="2">
    <source>
        <dbReference type="ARBA" id="ARBA00013255"/>
    </source>
</evidence>
<evidence type="ECO:0000256" key="4">
    <source>
        <dbReference type="ARBA" id="ARBA00022741"/>
    </source>
</evidence>
<keyword evidence="3 10" id="KW-0436">Ligase</keyword>
<gene>
    <name evidence="10" type="primary">purD</name>
    <name evidence="13" type="ORF">RG47T_5051</name>
</gene>
<dbReference type="Pfam" id="PF02843">
    <property type="entry name" value="GARS_C"/>
    <property type="match status" value="1"/>
</dbReference>
<evidence type="ECO:0000256" key="3">
    <source>
        <dbReference type="ARBA" id="ARBA00022598"/>
    </source>
</evidence>
<dbReference type="PROSITE" id="PS50975">
    <property type="entry name" value="ATP_GRASP"/>
    <property type="match status" value="1"/>
</dbReference>
<organism evidence="13 14">
    <name type="scientific">Mucilaginibacter polytrichastri</name>
    <dbReference type="NCBI Taxonomy" id="1302689"/>
    <lineage>
        <taxon>Bacteria</taxon>
        <taxon>Pseudomonadati</taxon>
        <taxon>Bacteroidota</taxon>
        <taxon>Sphingobacteriia</taxon>
        <taxon>Sphingobacteriales</taxon>
        <taxon>Sphingobacteriaceae</taxon>
        <taxon>Mucilaginibacter</taxon>
    </lineage>
</organism>
<sequence>MNILLIGSGGRESAFAWKLTQSPLCQQLFIAPGNPGTAQFGTNIDIKVTDFEGHKAFTLANNIDMVLVGPEEPLVKGIHDFFLNDEQLRNIPVIGPQQEGAQLEGSKDFSKQFMNRHNIPTAASKTFTEATLQEGLTYLATAGLPIVLKADGLAAGKGVLICTSLEEAQQELTEMLTMAKFGEASAKVVIEQFLQGIELSVFVLSDGTNYKVLPEAKDYKRIGEGDTGLNTGGMGSVSPVPFADKVFMDKVHERVIIPTVEGLKKDNIPYKGFIFIGLISCDGEPFVIEYNCRMGDPETESVLPRIESDLADLLKGVAEGNLDTKELIISNKFAATVVCVAGGYPGEYMKNDVITGLENVRGSIAFHAGTYADGDDIKTSGGRVLAITSLQDTMFNALQQATLDASRIYYDGKYFRKDIGFDLL</sequence>
<keyword evidence="14" id="KW-1185">Reference proteome</keyword>
<comment type="pathway">
    <text evidence="1 10">Purine metabolism; IMP biosynthesis via de novo pathway; N(1)-(5-phospho-D-ribosyl)glycinamide from 5-phospho-alpha-D-ribose 1-diphosphate: step 2/2.</text>
</comment>
<evidence type="ECO:0000256" key="11">
    <source>
        <dbReference type="PROSITE-ProRule" id="PRU00409"/>
    </source>
</evidence>
<evidence type="ECO:0000256" key="7">
    <source>
        <dbReference type="ARBA" id="ARBA00038345"/>
    </source>
</evidence>
<evidence type="ECO:0000256" key="5">
    <source>
        <dbReference type="ARBA" id="ARBA00022755"/>
    </source>
</evidence>
<dbReference type="GO" id="GO:0004637">
    <property type="term" value="F:phosphoribosylamine-glycine ligase activity"/>
    <property type="evidence" value="ECO:0007669"/>
    <property type="project" value="UniProtKB-UniRule"/>
</dbReference>
<evidence type="ECO:0000256" key="9">
    <source>
        <dbReference type="ARBA" id="ARBA00042864"/>
    </source>
</evidence>